<dbReference type="RefSeq" id="WP_238896810.1">
    <property type="nucleotide sequence ID" value="NZ_JAKOGG010000008.1"/>
</dbReference>
<accession>A0ABT2FLW8</accession>
<evidence type="ECO:0000259" key="3">
    <source>
        <dbReference type="Pfam" id="PF02709"/>
    </source>
</evidence>
<dbReference type="InterPro" id="IPR027791">
    <property type="entry name" value="Galactosyl_T_C"/>
</dbReference>
<dbReference type="Gene3D" id="3.90.550.10">
    <property type="entry name" value="Spore Coat Polysaccharide Biosynthesis Protein SpsA, Chain A"/>
    <property type="match status" value="1"/>
</dbReference>
<dbReference type="PANTHER" id="PTHR43685:SF2">
    <property type="entry name" value="GLYCOSYLTRANSFERASE 2-LIKE DOMAIN-CONTAINING PROTEIN"/>
    <property type="match status" value="1"/>
</dbReference>
<evidence type="ECO:0000313" key="5">
    <source>
        <dbReference type="Proteomes" id="UP001201549"/>
    </source>
</evidence>
<dbReference type="EMBL" id="JAKOGG010000008">
    <property type="protein sequence ID" value="MCS4557332.1"/>
    <property type="molecule type" value="Genomic_DNA"/>
</dbReference>
<evidence type="ECO:0000313" key="4">
    <source>
        <dbReference type="EMBL" id="MCS4557332.1"/>
    </source>
</evidence>
<sequence length="298" mass="33537">MPLSVSLLVTTYNWPLALAACLKSIKIQTRLPDEIIICDDGSTSETALLIKKMQPEFEQIGVPLIHKWQEDLGFRLARSRNMGIAIASGDYIVTIDQDVVMDKHFIADHIKAASPGRMVAGRRIKLNNAQSQMVINDQWMPSPFRGGLSLELSFKAMRNSILSSIISKSTYTALGTLGCNMAFWRADALAINGFNAEFVGWGTEDYEFYQRLVHFNGTKRYVLRHAATAYHLYHKEAVRDAIPANIRIVDEIVKDKIVYCRLGVNEFTDNDHHIPNNSSNLLYLKRRNAEATCSTSVL</sequence>
<dbReference type="InterPro" id="IPR050834">
    <property type="entry name" value="Glycosyltransf_2"/>
</dbReference>
<reference evidence="5" key="2">
    <citation type="submission" date="2023-07" db="EMBL/GenBank/DDBJ databases">
        <title>Shewanella mangrovi sp. nov., an acetaldehyde- degrading bacterium isolated from mangrove sediment.</title>
        <authorList>
            <person name="Liu Y."/>
        </authorList>
    </citation>
    <scope>NUCLEOTIDE SEQUENCE [LARGE SCALE GENOMIC DNA]</scope>
    <source>
        <strain evidence="5">C32</strain>
    </source>
</reference>
<dbReference type="Proteomes" id="UP001201549">
    <property type="component" value="Unassembled WGS sequence"/>
</dbReference>
<proteinExistence type="predicted"/>
<dbReference type="PANTHER" id="PTHR43685">
    <property type="entry name" value="GLYCOSYLTRANSFERASE"/>
    <property type="match status" value="1"/>
</dbReference>
<keyword evidence="5" id="KW-1185">Reference proteome</keyword>
<dbReference type="SUPFAM" id="SSF53448">
    <property type="entry name" value="Nucleotide-diphospho-sugar transferases"/>
    <property type="match status" value="1"/>
</dbReference>
<dbReference type="Pfam" id="PF00535">
    <property type="entry name" value="Glycos_transf_2"/>
    <property type="match status" value="1"/>
</dbReference>
<dbReference type="InterPro" id="IPR029044">
    <property type="entry name" value="Nucleotide-diphossugar_trans"/>
</dbReference>
<feature type="domain" description="Galactosyltransferase C-terminal" evidence="3">
    <location>
        <begin position="174"/>
        <end position="235"/>
    </location>
</feature>
<gene>
    <name evidence="4" type="ORF">L9G74_12840</name>
</gene>
<evidence type="ECO:0000256" key="1">
    <source>
        <dbReference type="ARBA" id="ARBA00022679"/>
    </source>
</evidence>
<dbReference type="Pfam" id="PF02709">
    <property type="entry name" value="Glyco_transf_7C"/>
    <property type="match status" value="1"/>
</dbReference>
<dbReference type="InterPro" id="IPR001173">
    <property type="entry name" value="Glyco_trans_2-like"/>
</dbReference>
<evidence type="ECO:0000259" key="2">
    <source>
        <dbReference type="Pfam" id="PF00535"/>
    </source>
</evidence>
<organism evidence="4 5">
    <name type="scientific">Shewanella electrica</name>
    <dbReference type="NCBI Taxonomy" id="515560"/>
    <lineage>
        <taxon>Bacteria</taxon>
        <taxon>Pseudomonadati</taxon>
        <taxon>Pseudomonadota</taxon>
        <taxon>Gammaproteobacteria</taxon>
        <taxon>Alteromonadales</taxon>
        <taxon>Shewanellaceae</taxon>
        <taxon>Shewanella</taxon>
    </lineage>
</organism>
<keyword evidence="1" id="KW-0808">Transferase</keyword>
<feature type="domain" description="Glycosyltransferase 2-like" evidence="2">
    <location>
        <begin position="6"/>
        <end position="138"/>
    </location>
</feature>
<protein>
    <submittedName>
        <fullName evidence="4">Glycosyltransferase family 2 protein</fullName>
    </submittedName>
</protein>
<name>A0ABT2FLW8_9GAMM</name>
<comment type="caution">
    <text evidence="4">The sequence shown here is derived from an EMBL/GenBank/DDBJ whole genome shotgun (WGS) entry which is preliminary data.</text>
</comment>
<reference evidence="4 5" key="1">
    <citation type="submission" date="2022-02" db="EMBL/GenBank/DDBJ databases">
        <authorList>
            <person name="Zhuang L."/>
        </authorList>
    </citation>
    <scope>NUCLEOTIDE SEQUENCE [LARGE SCALE GENOMIC DNA]</scope>
    <source>
        <strain evidence="4 5">C32</strain>
    </source>
</reference>
<dbReference type="CDD" id="cd06420">
    <property type="entry name" value="GT2_Chondriotin_Pol_N"/>
    <property type="match status" value="1"/>
</dbReference>